<evidence type="ECO:0000313" key="8">
    <source>
        <dbReference type="EMBL" id="GAK99745.1"/>
    </source>
</evidence>
<evidence type="ECO:0000313" key="7">
    <source>
        <dbReference type="EMBL" id="GAK77216.1"/>
    </source>
</evidence>
<dbReference type="EC" id="1.1.1.3" evidence="7"/>
<keyword evidence="7" id="KW-0560">Oxidoreductase</keyword>
<name>A0A081DE70_NONUL</name>
<dbReference type="GO" id="GO:0020037">
    <property type="term" value="F:heme binding"/>
    <property type="evidence" value="ECO:0007669"/>
    <property type="project" value="InterPro"/>
</dbReference>
<keyword evidence="5" id="KW-1133">Transmembrane helix</keyword>
<evidence type="ECO:0000256" key="4">
    <source>
        <dbReference type="PROSITE-ProRule" id="PRU00433"/>
    </source>
</evidence>
<dbReference type="GO" id="GO:0004412">
    <property type="term" value="F:homoserine dehydrogenase activity"/>
    <property type="evidence" value="ECO:0007669"/>
    <property type="project" value="UniProtKB-EC"/>
</dbReference>
<dbReference type="Proteomes" id="UP000028980">
    <property type="component" value="Unassembled WGS sequence"/>
</dbReference>
<evidence type="ECO:0000256" key="3">
    <source>
        <dbReference type="ARBA" id="ARBA00023004"/>
    </source>
</evidence>
<comment type="caution">
    <text evidence="7">The sequence shown here is derived from an EMBL/GenBank/DDBJ whole genome shotgun (WGS) entry which is preliminary data.</text>
</comment>
<dbReference type="Gene3D" id="1.10.760.10">
    <property type="entry name" value="Cytochrome c-like domain"/>
    <property type="match status" value="1"/>
</dbReference>
<gene>
    <name evidence="7" type="ORF">JCM19296_2821</name>
    <name evidence="8" type="ORF">JCM19314_930</name>
</gene>
<keyword evidence="2 4" id="KW-0479">Metal-binding</keyword>
<evidence type="ECO:0000313" key="10">
    <source>
        <dbReference type="Proteomes" id="UP000029226"/>
    </source>
</evidence>
<dbReference type="AlphaFoldDB" id="A0A081DE70"/>
<dbReference type="GO" id="GO:0046872">
    <property type="term" value="F:metal ion binding"/>
    <property type="evidence" value="ECO:0007669"/>
    <property type="project" value="UniProtKB-KW"/>
</dbReference>
<dbReference type="EMBL" id="BBMM01000003">
    <property type="protein sequence ID" value="GAK99745.1"/>
    <property type="molecule type" value="Genomic_DNA"/>
</dbReference>
<sequence length="177" mass="20139">MRKRDKPHILRDLKLINRRNIIDYKNKKMLEPLTKIIAYTFTFMILAVGICAGVVLYIDHNAPSNHSKLAIQTGPDLPLKPQFNEQQLLGQNLFKANCASCHKPNKRAVGPALAGVSSKYDRDWIYSWIEDPQAKIASGDADAIKIYNEYNQTNMNAFPQLSHDEIDAILAYADYYL</sequence>
<evidence type="ECO:0000256" key="5">
    <source>
        <dbReference type="SAM" id="Phobius"/>
    </source>
</evidence>
<dbReference type="EMBL" id="BBLG01000007">
    <property type="protein sequence ID" value="GAK77216.1"/>
    <property type="molecule type" value="Genomic_DNA"/>
</dbReference>
<evidence type="ECO:0000259" key="6">
    <source>
        <dbReference type="PROSITE" id="PS51007"/>
    </source>
</evidence>
<reference evidence="9 10" key="1">
    <citation type="journal article" date="2014" name="Genome Announc.">
        <title>Draft Genome Sequences of Marine Flavobacterium Nonlabens Strains NR17, NR24, NR27, NR32, NR33, and Ara13.</title>
        <authorList>
            <person name="Nakanishi M."/>
            <person name="Meirelles P."/>
            <person name="Suzuki R."/>
            <person name="Takatani N."/>
            <person name="Mino S."/>
            <person name="Suda W."/>
            <person name="Oshima K."/>
            <person name="Hattori M."/>
            <person name="Ohkuma M."/>
            <person name="Hosokawa M."/>
            <person name="Miyashita K."/>
            <person name="Thompson F.L."/>
            <person name="Niwa A."/>
            <person name="Sawabe T."/>
            <person name="Sawabe T."/>
        </authorList>
    </citation>
    <scope>NUCLEOTIDE SEQUENCE [LARGE SCALE GENOMIC DNA]</scope>
    <source>
        <strain evidence="7">JCM 19296</strain>
        <strain evidence="8">JCM 19314</strain>
        <strain evidence="9">JCM19296</strain>
        <strain evidence="10">JCM19314</strain>
    </source>
</reference>
<accession>A0A081DE70</accession>
<evidence type="ECO:0000313" key="9">
    <source>
        <dbReference type="Proteomes" id="UP000028980"/>
    </source>
</evidence>
<feature type="domain" description="Cytochrome c" evidence="6">
    <location>
        <begin position="85"/>
        <end position="177"/>
    </location>
</feature>
<dbReference type="InterPro" id="IPR036909">
    <property type="entry name" value="Cyt_c-like_dom_sf"/>
</dbReference>
<dbReference type="SUPFAM" id="SSF46626">
    <property type="entry name" value="Cytochrome c"/>
    <property type="match status" value="1"/>
</dbReference>
<organism evidence="7 9">
    <name type="scientific">Nonlabens ulvanivorans</name>
    <name type="common">Persicivirga ulvanivorans</name>
    <dbReference type="NCBI Taxonomy" id="906888"/>
    <lineage>
        <taxon>Bacteria</taxon>
        <taxon>Pseudomonadati</taxon>
        <taxon>Bacteroidota</taxon>
        <taxon>Flavobacteriia</taxon>
        <taxon>Flavobacteriales</taxon>
        <taxon>Flavobacteriaceae</taxon>
        <taxon>Nonlabens</taxon>
    </lineage>
</organism>
<dbReference type="Pfam" id="PF00034">
    <property type="entry name" value="Cytochrom_C"/>
    <property type="match status" value="1"/>
</dbReference>
<protein>
    <submittedName>
        <fullName evidence="7">Homoserine dehydrogenase</fullName>
        <ecNumber evidence="7">1.1.1.3</ecNumber>
    </submittedName>
</protein>
<evidence type="ECO:0000256" key="1">
    <source>
        <dbReference type="ARBA" id="ARBA00022617"/>
    </source>
</evidence>
<dbReference type="InterPro" id="IPR009056">
    <property type="entry name" value="Cyt_c-like_dom"/>
</dbReference>
<keyword evidence="5" id="KW-0472">Membrane</keyword>
<keyword evidence="3 4" id="KW-0408">Iron</keyword>
<dbReference type="PROSITE" id="PS51007">
    <property type="entry name" value="CYTC"/>
    <property type="match status" value="1"/>
</dbReference>
<evidence type="ECO:0000256" key="2">
    <source>
        <dbReference type="ARBA" id="ARBA00022723"/>
    </source>
</evidence>
<dbReference type="Proteomes" id="UP000029226">
    <property type="component" value="Unassembled WGS sequence"/>
</dbReference>
<keyword evidence="1 4" id="KW-0349">Heme</keyword>
<keyword evidence="5" id="KW-0812">Transmembrane</keyword>
<feature type="transmembrane region" description="Helical" evidence="5">
    <location>
        <begin position="36"/>
        <end position="58"/>
    </location>
</feature>
<proteinExistence type="predicted"/>
<dbReference type="GO" id="GO:0009055">
    <property type="term" value="F:electron transfer activity"/>
    <property type="evidence" value="ECO:0007669"/>
    <property type="project" value="InterPro"/>
</dbReference>